<comment type="caution">
    <text evidence="1">The sequence shown here is derived from an EMBL/GenBank/DDBJ whole genome shotgun (WGS) entry which is preliminary data.</text>
</comment>
<evidence type="ECO:0000313" key="2">
    <source>
        <dbReference type="Proteomes" id="UP001597045"/>
    </source>
</evidence>
<dbReference type="EMBL" id="JBHTIS010003477">
    <property type="protein sequence ID" value="MFD1051296.1"/>
    <property type="molecule type" value="Genomic_DNA"/>
</dbReference>
<accession>A0ABW3MLK5</accession>
<dbReference type="InterPro" id="IPR013785">
    <property type="entry name" value="Aldolase_TIM"/>
</dbReference>
<evidence type="ECO:0000313" key="1">
    <source>
        <dbReference type="EMBL" id="MFD1051296.1"/>
    </source>
</evidence>
<sequence>FSLCEWGENKPWTWASSIGHLWRTTGDISDSYSSMLDTAVHLVGAGIGQQARRPSWSRPLGCRVGSIGWLSPEESAGTVPGSPRS</sequence>
<reference evidence="2" key="1">
    <citation type="journal article" date="2019" name="Int. J. Syst. Evol. Microbiol.">
        <title>The Global Catalogue of Microorganisms (GCM) 10K type strain sequencing project: providing services to taxonomists for standard genome sequencing and annotation.</title>
        <authorList>
            <consortium name="The Broad Institute Genomics Platform"/>
            <consortium name="The Broad Institute Genome Sequencing Center for Infectious Disease"/>
            <person name="Wu L."/>
            <person name="Ma J."/>
        </authorList>
    </citation>
    <scope>NUCLEOTIDE SEQUENCE [LARGE SCALE GENOMIC DNA]</scope>
    <source>
        <strain evidence="2">JCM 31486</strain>
    </source>
</reference>
<dbReference type="InterPro" id="IPR017853">
    <property type="entry name" value="GH"/>
</dbReference>
<gene>
    <name evidence="1" type="ORF">ACFQ1S_40030</name>
</gene>
<keyword evidence="2" id="KW-1185">Reference proteome</keyword>
<dbReference type="Gene3D" id="3.20.20.70">
    <property type="entry name" value="Aldolase class I"/>
    <property type="match status" value="1"/>
</dbReference>
<proteinExistence type="predicted"/>
<dbReference type="Proteomes" id="UP001597045">
    <property type="component" value="Unassembled WGS sequence"/>
</dbReference>
<protein>
    <submittedName>
        <fullName evidence="1">Uncharacterized protein</fullName>
    </submittedName>
</protein>
<dbReference type="SUPFAM" id="SSF51445">
    <property type="entry name" value="(Trans)glycosidases"/>
    <property type="match status" value="1"/>
</dbReference>
<feature type="non-terminal residue" evidence="1">
    <location>
        <position position="1"/>
    </location>
</feature>
<name>A0ABW3MLK5_9PSEU</name>
<organism evidence="1 2">
    <name type="scientific">Kibdelosporangium lantanae</name>
    <dbReference type="NCBI Taxonomy" id="1497396"/>
    <lineage>
        <taxon>Bacteria</taxon>
        <taxon>Bacillati</taxon>
        <taxon>Actinomycetota</taxon>
        <taxon>Actinomycetes</taxon>
        <taxon>Pseudonocardiales</taxon>
        <taxon>Pseudonocardiaceae</taxon>
        <taxon>Kibdelosporangium</taxon>
    </lineage>
</organism>